<dbReference type="PROSITE" id="PS50848">
    <property type="entry name" value="START"/>
    <property type="match status" value="1"/>
</dbReference>
<dbReference type="PANTHER" id="PTHR46121">
    <property type="entry name" value="STEROIDOGENIC ACUTE REGULATORY PROTEIN-LIKE"/>
    <property type="match status" value="1"/>
</dbReference>
<keyword evidence="3" id="KW-1185">Reference proteome</keyword>
<accession>A0AAV1ZFD8</accession>
<dbReference type="Gene3D" id="3.30.530.20">
    <property type="match status" value="1"/>
</dbReference>
<protein>
    <recommendedName>
        <fullName evidence="1">START domain-containing protein</fullName>
    </recommendedName>
</protein>
<dbReference type="AlphaFoldDB" id="A0AAV1ZFD8"/>
<feature type="domain" description="START" evidence="1">
    <location>
        <begin position="54"/>
        <end position="233"/>
    </location>
</feature>
<dbReference type="SUPFAM" id="SSF55961">
    <property type="entry name" value="Bet v1-like"/>
    <property type="match status" value="1"/>
</dbReference>
<dbReference type="GO" id="GO:0031902">
    <property type="term" value="C:late endosome membrane"/>
    <property type="evidence" value="ECO:0007669"/>
    <property type="project" value="TreeGrafter"/>
</dbReference>
<dbReference type="GO" id="GO:0099044">
    <property type="term" value="P:vesicle tethering to endoplasmic reticulum"/>
    <property type="evidence" value="ECO:0007669"/>
    <property type="project" value="TreeGrafter"/>
</dbReference>
<dbReference type="SMART" id="SM00234">
    <property type="entry name" value="START"/>
    <property type="match status" value="1"/>
</dbReference>
<dbReference type="InterPro" id="IPR051869">
    <property type="entry name" value="STARD3"/>
</dbReference>
<gene>
    <name evidence="2" type="ORF">LARSCL_LOCUS4545</name>
</gene>
<dbReference type="PRINTS" id="PR00978">
    <property type="entry name" value="STARPROTEIN"/>
</dbReference>
<dbReference type="InterPro" id="IPR000799">
    <property type="entry name" value="StAR-like"/>
</dbReference>
<evidence type="ECO:0000313" key="2">
    <source>
        <dbReference type="EMBL" id="CAL1269064.1"/>
    </source>
</evidence>
<organism evidence="2 3">
    <name type="scientific">Larinioides sclopetarius</name>
    <dbReference type="NCBI Taxonomy" id="280406"/>
    <lineage>
        <taxon>Eukaryota</taxon>
        <taxon>Metazoa</taxon>
        <taxon>Ecdysozoa</taxon>
        <taxon>Arthropoda</taxon>
        <taxon>Chelicerata</taxon>
        <taxon>Arachnida</taxon>
        <taxon>Araneae</taxon>
        <taxon>Araneomorphae</taxon>
        <taxon>Entelegynae</taxon>
        <taxon>Araneoidea</taxon>
        <taxon>Araneidae</taxon>
        <taxon>Larinioides</taxon>
    </lineage>
</organism>
<reference evidence="2 3" key="1">
    <citation type="submission" date="2024-04" db="EMBL/GenBank/DDBJ databases">
        <authorList>
            <person name="Rising A."/>
            <person name="Reimegard J."/>
            <person name="Sonavane S."/>
            <person name="Akerstrom W."/>
            <person name="Nylinder S."/>
            <person name="Hedman E."/>
            <person name="Kallberg Y."/>
        </authorList>
    </citation>
    <scope>NUCLEOTIDE SEQUENCE [LARGE SCALE GENOMIC DNA]</scope>
</reference>
<dbReference type="Pfam" id="PF01852">
    <property type="entry name" value="START"/>
    <property type="match status" value="1"/>
</dbReference>
<name>A0AAV1ZFD8_9ARAC</name>
<dbReference type="InterPro" id="IPR002913">
    <property type="entry name" value="START_lipid-bd_dom"/>
</dbReference>
<proteinExistence type="predicted"/>
<dbReference type="GO" id="GO:0005789">
    <property type="term" value="C:endoplasmic reticulum membrane"/>
    <property type="evidence" value="ECO:0007669"/>
    <property type="project" value="TreeGrafter"/>
</dbReference>
<dbReference type="EMBL" id="CAXIEN010000037">
    <property type="protein sequence ID" value="CAL1269064.1"/>
    <property type="molecule type" value="Genomic_DNA"/>
</dbReference>
<dbReference type="GO" id="GO:0140284">
    <property type="term" value="C:endoplasmic reticulum-endosome membrane contact site"/>
    <property type="evidence" value="ECO:0007669"/>
    <property type="project" value="TreeGrafter"/>
</dbReference>
<dbReference type="GO" id="GO:0008289">
    <property type="term" value="F:lipid binding"/>
    <property type="evidence" value="ECO:0007669"/>
    <property type="project" value="InterPro"/>
</dbReference>
<sequence>MLLHMLYDCVSFLISDNTLHRRMMDQAVHQKPLKKSNFHEVAEHSMNEALRILEGENWNLEMKSGDDIITSTKLPTIGKIFKYEAVVDMPPEKINNKLFYNVEETPEWSKGVEKADVVETIDNNINVVHIVTPSRCLVSNRDFVHLRAWKKKDDTIIHSSFSITHPKVPPNSTYIRAEHRFNTFILRPYKGDPSRTHLEWLMQVSLKGWISQNITDQVVVYGMVDHMRDIRSP</sequence>
<evidence type="ECO:0000313" key="3">
    <source>
        <dbReference type="Proteomes" id="UP001497382"/>
    </source>
</evidence>
<comment type="caution">
    <text evidence="2">The sequence shown here is derived from an EMBL/GenBank/DDBJ whole genome shotgun (WGS) entry which is preliminary data.</text>
</comment>
<dbReference type="InterPro" id="IPR023393">
    <property type="entry name" value="START-like_dom_sf"/>
</dbReference>
<dbReference type="PANTHER" id="PTHR46121:SF4">
    <property type="entry name" value="STEROIDOGENIC ACUTE REGULATORY PROTEIN-LIKE"/>
    <property type="match status" value="1"/>
</dbReference>
<evidence type="ECO:0000259" key="1">
    <source>
        <dbReference type="PROSITE" id="PS50848"/>
    </source>
</evidence>
<dbReference type="Proteomes" id="UP001497382">
    <property type="component" value="Unassembled WGS sequence"/>
</dbReference>
<dbReference type="GO" id="GO:0005765">
    <property type="term" value="C:lysosomal membrane"/>
    <property type="evidence" value="ECO:0007669"/>
    <property type="project" value="TreeGrafter"/>
</dbReference>